<feature type="region of interest" description="Disordered" evidence="1">
    <location>
        <begin position="244"/>
        <end position="266"/>
    </location>
</feature>
<sequence length="917" mass="105173">MKNNRVTHTVARVEAQAPCFVCGGLDHLAQDCLTYGEIRRVYEEQCNALGMGREPFSPYSETYNPSWRNHPNFSWKANQNHPTSSNSNWNSEAQPPRSYPTPQYNARPNRNPLEETLKAFMKAQTKTNQKFDSILTQVVEENKDIKSQLTKLTNALTIQERGKIPSQPQANPKNLHLVQESTSNSENIQGVNAITTHIGKVIEPLQKSPKLKDATPSSREDNLLEEPKKEVPIRVPFPQALKSRKISDKQSTNLCQGDQGSMHHKKETPCQEKYILDRAGRPFLATANALINCRNGLMKLSFGNMTLEDRQKKFWQPRFEELPCEREQPKPSSLETPKVELSPLPEGLKHAFLGPGDTFPVIISSKLSAEQEEKWIHILKEHKSTLGWTIADIKGIVLGHIVSERGIEVDRAKIELISKLPTPKTVKDLRSFLGHAGFYRRFIKKFSAIAQPLCNLLAKDVEFNWTPKCEEAFRTLVTKLTTAPIIQSPDWSLPFEIMCDASNHAVGAVLGQRREGKPFVEFDLTIKDKKGVENVVADHLSRLELNDSNIESSPIRDDFPDEHLLIVSQVPWYAHIVNYLVSNEIPLDWSAQDKRKFLVKVRNFYWDDPYVFKYCPDQIMRRCILEYEINSVLNFRHSEACGGHFSMKKTAAKILQCGFYWPTLFKDTNSFCRCCDRCQMLGALTRRHMMPLNPILVIEIFDYWGIDFMGPFASSFGYLYILLAVDYVSKWVEAIPFRTNDNKVVVKFLKENVLSRYGVIHKVSTAYHPQTNGQAELANRETILGMSPYRLVYGKACTQRKLQISEIEELRNDAYDNSRIYKAKLKAAHDKQILRKNFEPNQKVHLYDSQLHLHPGKLRSRWTGPFVVKQVFPNGAVEIQDPIDGRNFRVNGQRLKQYVERVDQPEEITLMTPIYET</sequence>
<dbReference type="GO" id="GO:0003676">
    <property type="term" value="F:nucleic acid binding"/>
    <property type="evidence" value="ECO:0007669"/>
    <property type="project" value="InterPro"/>
</dbReference>
<name>A0AAV5J9I4_9ROSI</name>
<dbReference type="InterPro" id="IPR043502">
    <property type="entry name" value="DNA/RNA_pol_sf"/>
</dbReference>
<dbReference type="PROSITE" id="PS50994">
    <property type="entry name" value="INTEGRASE"/>
    <property type="match status" value="1"/>
</dbReference>
<feature type="region of interest" description="Disordered" evidence="1">
    <location>
        <begin position="205"/>
        <end position="225"/>
    </location>
</feature>
<dbReference type="PANTHER" id="PTHR34072">
    <property type="entry name" value="ENZYMATIC POLYPROTEIN-RELATED"/>
    <property type="match status" value="1"/>
</dbReference>
<dbReference type="InterPro" id="IPR001584">
    <property type="entry name" value="Integrase_cat-core"/>
</dbReference>
<dbReference type="PANTHER" id="PTHR34072:SF57">
    <property type="entry name" value="RNA-DIRECTED DNA POLYMERASE"/>
    <property type="match status" value="1"/>
</dbReference>
<dbReference type="Gene3D" id="1.10.340.70">
    <property type="match status" value="1"/>
</dbReference>
<dbReference type="InterPro" id="IPR036397">
    <property type="entry name" value="RNaseH_sf"/>
</dbReference>
<dbReference type="EMBL" id="BPVZ01000034">
    <property type="protein sequence ID" value="GKV11273.1"/>
    <property type="molecule type" value="Genomic_DNA"/>
</dbReference>
<dbReference type="Proteomes" id="UP001054252">
    <property type="component" value="Unassembled WGS sequence"/>
</dbReference>
<evidence type="ECO:0000256" key="1">
    <source>
        <dbReference type="SAM" id="MobiDB-lite"/>
    </source>
</evidence>
<reference evidence="3 4" key="1">
    <citation type="journal article" date="2021" name="Commun. Biol.">
        <title>The genome of Shorea leprosula (Dipterocarpaceae) highlights the ecological relevance of drought in aseasonal tropical rainforests.</title>
        <authorList>
            <person name="Ng K.K.S."/>
            <person name="Kobayashi M.J."/>
            <person name="Fawcett J.A."/>
            <person name="Hatakeyama M."/>
            <person name="Paape T."/>
            <person name="Ng C.H."/>
            <person name="Ang C.C."/>
            <person name="Tnah L.H."/>
            <person name="Lee C.T."/>
            <person name="Nishiyama T."/>
            <person name="Sese J."/>
            <person name="O'Brien M.J."/>
            <person name="Copetti D."/>
            <person name="Mohd Noor M.I."/>
            <person name="Ong R.C."/>
            <person name="Putra M."/>
            <person name="Sireger I.Z."/>
            <person name="Indrioko S."/>
            <person name="Kosugi Y."/>
            <person name="Izuno A."/>
            <person name="Isagi Y."/>
            <person name="Lee S.L."/>
            <person name="Shimizu K.K."/>
        </authorList>
    </citation>
    <scope>NUCLEOTIDE SEQUENCE [LARGE SCALE GENOMIC DNA]</scope>
    <source>
        <strain evidence="3">214</strain>
    </source>
</reference>
<dbReference type="InterPro" id="IPR041577">
    <property type="entry name" value="RT_RNaseH_2"/>
</dbReference>
<gene>
    <name evidence="3" type="ORF">SLEP1_g22539</name>
</gene>
<dbReference type="GO" id="GO:0015074">
    <property type="term" value="P:DNA integration"/>
    <property type="evidence" value="ECO:0007669"/>
    <property type="project" value="InterPro"/>
</dbReference>
<dbReference type="FunFam" id="3.30.70.270:FF:000026">
    <property type="entry name" value="Transposon Ty3-G Gag-Pol polyprotein"/>
    <property type="match status" value="1"/>
</dbReference>
<dbReference type="AlphaFoldDB" id="A0AAV5J9I4"/>
<feature type="compositionally biased region" description="Basic and acidic residues" evidence="1">
    <location>
        <begin position="210"/>
        <end position="225"/>
    </location>
</feature>
<proteinExistence type="predicted"/>
<evidence type="ECO:0000313" key="4">
    <source>
        <dbReference type="Proteomes" id="UP001054252"/>
    </source>
</evidence>
<evidence type="ECO:0000313" key="3">
    <source>
        <dbReference type="EMBL" id="GKV11273.1"/>
    </source>
</evidence>
<dbReference type="Pfam" id="PF17921">
    <property type="entry name" value="Integrase_H2C2"/>
    <property type="match status" value="1"/>
</dbReference>
<feature type="domain" description="Integrase catalytic" evidence="2">
    <location>
        <begin position="690"/>
        <end position="863"/>
    </location>
</feature>
<dbReference type="Pfam" id="PF17919">
    <property type="entry name" value="RT_RNaseH_2"/>
    <property type="match status" value="1"/>
</dbReference>
<accession>A0AAV5J9I4</accession>
<dbReference type="InterPro" id="IPR041588">
    <property type="entry name" value="Integrase_H2C2"/>
</dbReference>
<comment type="caution">
    <text evidence="3">The sequence shown here is derived from an EMBL/GenBank/DDBJ whole genome shotgun (WGS) entry which is preliminary data.</text>
</comment>
<dbReference type="SUPFAM" id="SSF56672">
    <property type="entry name" value="DNA/RNA polymerases"/>
    <property type="match status" value="1"/>
</dbReference>
<dbReference type="Gene3D" id="3.30.70.270">
    <property type="match status" value="1"/>
</dbReference>
<feature type="compositionally biased region" description="Polar residues" evidence="1">
    <location>
        <begin position="249"/>
        <end position="259"/>
    </location>
</feature>
<protein>
    <recommendedName>
        <fullName evidence="2">Integrase catalytic domain-containing protein</fullName>
    </recommendedName>
</protein>
<dbReference type="InterPro" id="IPR012337">
    <property type="entry name" value="RNaseH-like_sf"/>
</dbReference>
<organism evidence="3 4">
    <name type="scientific">Rubroshorea leprosula</name>
    <dbReference type="NCBI Taxonomy" id="152421"/>
    <lineage>
        <taxon>Eukaryota</taxon>
        <taxon>Viridiplantae</taxon>
        <taxon>Streptophyta</taxon>
        <taxon>Embryophyta</taxon>
        <taxon>Tracheophyta</taxon>
        <taxon>Spermatophyta</taxon>
        <taxon>Magnoliopsida</taxon>
        <taxon>eudicotyledons</taxon>
        <taxon>Gunneridae</taxon>
        <taxon>Pentapetalae</taxon>
        <taxon>rosids</taxon>
        <taxon>malvids</taxon>
        <taxon>Malvales</taxon>
        <taxon>Dipterocarpaceae</taxon>
        <taxon>Rubroshorea</taxon>
    </lineage>
</organism>
<evidence type="ECO:0000259" key="2">
    <source>
        <dbReference type="PROSITE" id="PS50994"/>
    </source>
</evidence>
<dbReference type="InterPro" id="IPR043128">
    <property type="entry name" value="Rev_trsase/Diguanyl_cyclase"/>
</dbReference>
<dbReference type="SUPFAM" id="SSF53098">
    <property type="entry name" value="Ribonuclease H-like"/>
    <property type="match status" value="1"/>
</dbReference>
<feature type="region of interest" description="Disordered" evidence="1">
    <location>
        <begin position="74"/>
        <end position="109"/>
    </location>
</feature>
<feature type="compositionally biased region" description="Polar residues" evidence="1">
    <location>
        <begin position="74"/>
        <end position="93"/>
    </location>
</feature>
<keyword evidence="4" id="KW-1185">Reference proteome</keyword>
<dbReference type="Gene3D" id="3.30.420.10">
    <property type="entry name" value="Ribonuclease H-like superfamily/Ribonuclease H"/>
    <property type="match status" value="2"/>
</dbReference>